<evidence type="ECO:0000313" key="3">
    <source>
        <dbReference type="Proteomes" id="UP000614601"/>
    </source>
</evidence>
<comment type="caution">
    <text evidence="2">The sequence shown here is derived from an EMBL/GenBank/DDBJ whole genome shotgun (WGS) entry which is preliminary data.</text>
</comment>
<gene>
    <name evidence="2" type="ORF">BOKJ2_LOCUS366</name>
</gene>
<organism evidence="2 3">
    <name type="scientific">Bursaphelenchus okinawaensis</name>
    <dbReference type="NCBI Taxonomy" id="465554"/>
    <lineage>
        <taxon>Eukaryota</taxon>
        <taxon>Metazoa</taxon>
        <taxon>Ecdysozoa</taxon>
        <taxon>Nematoda</taxon>
        <taxon>Chromadorea</taxon>
        <taxon>Rhabditida</taxon>
        <taxon>Tylenchina</taxon>
        <taxon>Tylenchomorpha</taxon>
        <taxon>Aphelenchoidea</taxon>
        <taxon>Aphelenchoididae</taxon>
        <taxon>Bursaphelenchus</taxon>
    </lineage>
</organism>
<keyword evidence="3" id="KW-1185">Reference proteome</keyword>
<protein>
    <submittedName>
        <fullName evidence="2">Uncharacterized protein</fullName>
    </submittedName>
</protein>
<dbReference type="Proteomes" id="UP000783686">
    <property type="component" value="Unassembled WGS sequence"/>
</dbReference>
<feature type="transmembrane region" description="Helical" evidence="1">
    <location>
        <begin position="105"/>
        <end position="124"/>
    </location>
</feature>
<sequence length="283" mass="32820">MPVSRSPIITSDSIDEKPDEALVIAGPKYRNVRNPTGCIISFIYSKASLVYLCLVAIITTLSTYFFTIQINDSSVLCMFNDYLPVDQELKELSRPVNYYCRFLEFSVPTNVIQLVFCMGALFFALNRRSKWFFTCYLVLFISLIIGCALMMTLYTMDLQNFLKPSVANVLTRVVEKDEKFCQVLEPMLECRYNSKNDTRIIEKLCEKPRRQYQNKPDCVDHLTTFLDQKYWLIAVIVQYTLLIVIGIVILLRSVFIQCRRERKRASKLSSAHYIHVNGFQEAP</sequence>
<name>A0A811JQL7_9BILA</name>
<keyword evidence="1" id="KW-1133">Transmembrane helix</keyword>
<dbReference type="Proteomes" id="UP000614601">
    <property type="component" value="Unassembled WGS sequence"/>
</dbReference>
<dbReference type="AlphaFoldDB" id="A0A811JQL7"/>
<keyword evidence="1" id="KW-0472">Membrane</keyword>
<feature type="transmembrane region" description="Helical" evidence="1">
    <location>
        <begin position="131"/>
        <end position="154"/>
    </location>
</feature>
<reference evidence="2" key="1">
    <citation type="submission" date="2020-09" db="EMBL/GenBank/DDBJ databases">
        <authorList>
            <person name="Kikuchi T."/>
        </authorList>
    </citation>
    <scope>NUCLEOTIDE SEQUENCE</scope>
    <source>
        <strain evidence="2">SH1</strain>
    </source>
</reference>
<evidence type="ECO:0000313" key="2">
    <source>
        <dbReference type="EMBL" id="CAD5205682.1"/>
    </source>
</evidence>
<proteinExistence type="predicted"/>
<evidence type="ECO:0000256" key="1">
    <source>
        <dbReference type="SAM" id="Phobius"/>
    </source>
</evidence>
<accession>A0A811JQL7</accession>
<dbReference type="OrthoDB" id="5856094at2759"/>
<feature type="transmembrane region" description="Helical" evidence="1">
    <location>
        <begin position="49"/>
        <end position="70"/>
    </location>
</feature>
<dbReference type="EMBL" id="CAJFDH010000001">
    <property type="protein sequence ID" value="CAD5205682.1"/>
    <property type="molecule type" value="Genomic_DNA"/>
</dbReference>
<feature type="transmembrane region" description="Helical" evidence="1">
    <location>
        <begin position="230"/>
        <end position="255"/>
    </location>
</feature>
<keyword evidence="1" id="KW-0812">Transmembrane</keyword>
<dbReference type="EMBL" id="CAJFCW020000001">
    <property type="protein sequence ID" value="CAG9078664.1"/>
    <property type="molecule type" value="Genomic_DNA"/>
</dbReference>